<protein>
    <recommendedName>
        <fullName evidence="1">Protein ENHANCED DISEASE RESISTANCE 2 C-terminal domain-containing protein</fullName>
    </recommendedName>
</protein>
<gene>
    <name evidence="2" type="ORF">QSP1433_LOCUS8023</name>
</gene>
<dbReference type="InterPro" id="IPR009769">
    <property type="entry name" value="EDR2_C"/>
</dbReference>
<evidence type="ECO:0000259" key="1">
    <source>
        <dbReference type="Pfam" id="PF07059"/>
    </source>
</evidence>
<evidence type="ECO:0000313" key="2">
    <source>
        <dbReference type="EMBL" id="CAD9683292.1"/>
    </source>
</evidence>
<dbReference type="EMBL" id="HBHK01012741">
    <property type="protein sequence ID" value="CAD9683292.1"/>
    <property type="molecule type" value="Transcribed_RNA"/>
</dbReference>
<dbReference type="Pfam" id="PF07059">
    <property type="entry name" value="EDR2_C"/>
    <property type="match status" value="1"/>
</dbReference>
<organism evidence="2">
    <name type="scientific">Mucochytrium quahogii</name>
    <dbReference type="NCBI Taxonomy" id="96639"/>
    <lineage>
        <taxon>Eukaryota</taxon>
        <taxon>Sar</taxon>
        <taxon>Stramenopiles</taxon>
        <taxon>Bigyra</taxon>
        <taxon>Labyrinthulomycetes</taxon>
        <taxon>Thraustochytrida</taxon>
        <taxon>Thraustochytriidae</taxon>
        <taxon>Mucochytrium</taxon>
    </lineage>
</organism>
<feature type="domain" description="Protein ENHANCED DISEASE RESISTANCE 2 C-terminal" evidence="1">
    <location>
        <begin position="43"/>
        <end position="276"/>
    </location>
</feature>
<accession>A0A7S2RX77</accession>
<dbReference type="InterPro" id="IPR045096">
    <property type="entry name" value="EDR2-like"/>
</dbReference>
<dbReference type="PANTHER" id="PTHR12136:SF41">
    <property type="entry name" value="PLECKSTRIN HOMOLOGY (PH) AND LIPID-BINDING START DOMAINS-CONTAINING PROTEIN"/>
    <property type="match status" value="1"/>
</dbReference>
<dbReference type="PANTHER" id="PTHR12136">
    <property type="entry name" value="ENHANCED DISEASE RESISTANCE-RELATED"/>
    <property type="match status" value="1"/>
</dbReference>
<name>A0A7S2RX77_9STRA</name>
<sequence length="295" mass="32727">MSEAPDRAADGPPQWGSHVPCYGGVGSLEVPADADDAVKNSYTRPPANVIPVRSKNYLHGTEKSEHAGKELSPESVYEIVGFKVFHCSKRMGHIASKLRSLQTFIKENPCRTPSQCGLPDFLIVTWTFESFFSTSQTCAVHVFRRKMDFTEGETTSGLGKTVTRFFATDKETMINKLKFAFKVEQGSEAFRNAIAVGGGERPVIIAKRLTCGFHKGPNYFEIDQDVGSSTIASMLNKVILNASSEIIGSLSWMIEPQSEDELPERVLGIVRLNHINFEDTRIELDENYEPINTSI</sequence>
<dbReference type="AlphaFoldDB" id="A0A7S2RX77"/>
<reference evidence="2" key="1">
    <citation type="submission" date="2021-01" db="EMBL/GenBank/DDBJ databases">
        <authorList>
            <person name="Corre E."/>
            <person name="Pelletier E."/>
            <person name="Niang G."/>
            <person name="Scheremetjew M."/>
            <person name="Finn R."/>
            <person name="Kale V."/>
            <person name="Holt S."/>
            <person name="Cochrane G."/>
            <person name="Meng A."/>
            <person name="Brown T."/>
            <person name="Cohen L."/>
        </authorList>
    </citation>
    <scope>NUCLEOTIDE SEQUENCE</scope>
    <source>
        <strain evidence="2">NY070348D</strain>
    </source>
</reference>
<proteinExistence type="predicted"/>